<dbReference type="SUPFAM" id="SSF55785">
    <property type="entry name" value="PYP-like sensor domain (PAS domain)"/>
    <property type="match status" value="2"/>
</dbReference>
<evidence type="ECO:0000313" key="5">
    <source>
        <dbReference type="Proteomes" id="UP001319080"/>
    </source>
</evidence>
<dbReference type="RefSeq" id="WP_254083961.1">
    <property type="nucleotide sequence ID" value="NZ_JAHESE010000006.1"/>
</dbReference>
<dbReference type="Proteomes" id="UP001319080">
    <property type="component" value="Unassembled WGS sequence"/>
</dbReference>
<reference evidence="4 5" key="1">
    <citation type="submission" date="2021-05" db="EMBL/GenBank/DDBJ databases">
        <title>A Polyphasic approach of four new species of the genus Ohtaekwangia: Ohtaekwangia histidinii sp. nov., Ohtaekwangia cretensis sp. nov., Ohtaekwangia indiensis sp. nov., Ohtaekwangia reichenbachii sp. nov. from diverse environment.</title>
        <authorList>
            <person name="Octaviana S."/>
        </authorList>
    </citation>
    <scope>NUCLEOTIDE SEQUENCE [LARGE SCALE GENOMIC DNA]</scope>
    <source>
        <strain evidence="4 5">PWU5</strain>
    </source>
</reference>
<dbReference type="Pfam" id="PF13185">
    <property type="entry name" value="GAF_2"/>
    <property type="match status" value="1"/>
</dbReference>
<sequence length="563" mass="64762">MKRYMLLQKDRWDAASNTNDSLRLELTEAIKFLESIKSGNLQAIYEGDQQSEFGLALTSLRDRMVELNQEEEQRNWINRGLATFTDILRQQQDDIHQLFDQVVSKLVNYLGVSQGAIFVLNDDDPDDAHLQLISAYAYEKKKHVDMRVGIGEGLIGQCFLEKDLVYLSDVPRSYIRITSGLGEATPRCVVIVPLLLDREIVGVLELASFRAVEPYKIEFLKKIAENIAALYSSARTARRTRTLLQDSQAAGEQLRSQEEEMRQNMEELVATQEEVSRQMQRARDNQLYYNEIIEGIDDCIVTVDPSFQIMVANKAFRTLFSRYGVPVDPGNSLLAMAPGREEQFKQPYLRALAGEHVEEPLRHHFDRDFHVTYNPLRNTVGTIIGVSLIARDITDQRTQLKKTEAMLLESQQQAEELKSQEEEMRQNMEELNAQQDEMVRAMNEMDAREQYFSELINHSGDAIFTLDRKYRIDTFNTRFAERMQQMGVKVKKGFDFFSILKPEAHAAHKERYDRAFAGEEFEHADLSMVNGHELQIVSRYAPMRDLKGEIATIACFAREVKGT</sequence>
<dbReference type="InterPro" id="IPR029016">
    <property type="entry name" value="GAF-like_dom_sf"/>
</dbReference>
<dbReference type="SUPFAM" id="SSF55781">
    <property type="entry name" value="GAF domain-like"/>
    <property type="match status" value="1"/>
</dbReference>
<dbReference type="SMART" id="SM00065">
    <property type="entry name" value="GAF"/>
    <property type="match status" value="1"/>
</dbReference>
<evidence type="ECO:0000313" key="4">
    <source>
        <dbReference type="EMBL" id="MBT1708369.1"/>
    </source>
</evidence>
<keyword evidence="5" id="KW-1185">Reference proteome</keyword>
<feature type="domain" description="PAS" evidence="3">
    <location>
        <begin position="450"/>
        <end position="517"/>
    </location>
</feature>
<feature type="domain" description="GAF" evidence="2">
    <location>
        <begin position="94"/>
        <end position="241"/>
    </location>
</feature>
<feature type="domain" description="PAS" evidence="3">
    <location>
        <begin position="287"/>
        <end position="353"/>
    </location>
</feature>
<dbReference type="EMBL" id="JAHESE010000006">
    <property type="protein sequence ID" value="MBT1708369.1"/>
    <property type="molecule type" value="Genomic_DNA"/>
</dbReference>
<dbReference type="Gene3D" id="3.30.450.20">
    <property type="entry name" value="PAS domain"/>
    <property type="match status" value="2"/>
</dbReference>
<dbReference type="Gene3D" id="3.30.450.40">
    <property type="match status" value="1"/>
</dbReference>
<feature type="coiled-coil region" evidence="1">
    <location>
        <begin position="400"/>
        <end position="448"/>
    </location>
</feature>
<dbReference type="AlphaFoldDB" id="A0AAP2DXV0"/>
<gene>
    <name evidence="4" type="ORF">KK062_09045</name>
</gene>
<comment type="caution">
    <text evidence="4">The sequence shown here is derived from an EMBL/GenBank/DDBJ whole genome shotgun (WGS) entry which is preliminary data.</text>
</comment>
<evidence type="ECO:0000259" key="3">
    <source>
        <dbReference type="SMART" id="SM00091"/>
    </source>
</evidence>
<name>A0AAP2DXV0_9BACT</name>
<dbReference type="Pfam" id="PF08448">
    <property type="entry name" value="PAS_4"/>
    <property type="match status" value="2"/>
</dbReference>
<dbReference type="InterPro" id="IPR013656">
    <property type="entry name" value="PAS_4"/>
</dbReference>
<evidence type="ECO:0000256" key="1">
    <source>
        <dbReference type="SAM" id="Coils"/>
    </source>
</evidence>
<keyword evidence="1" id="KW-0175">Coiled coil</keyword>
<dbReference type="InterPro" id="IPR003018">
    <property type="entry name" value="GAF"/>
</dbReference>
<organism evidence="4 5">
    <name type="scientific">Dawidia cretensis</name>
    <dbReference type="NCBI Taxonomy" id="2782350"/>
    <lineage>
        <taxon>Bacteria</taxon>
        <taxon>Pseudomonadati</taxon>
        <taxon>Bacteroidota</taxon>
        <taxon>Cytophagia</taxon>
        <taxon>Cytophagales</taxon>
        <taxon>Chryseotaleaceae</taxon>
        <taxon>Dawidia</taxon>
    </lineage>
</organism>
<dbReference type="NCBIfam" id="TIGR00229">
    <property type="entry name" value="sensory_box"/>
    <property type="match status" value="2"/>
</dbReference>
<accession>A0AAP2DXV0</accession>
<dbReference type="CDD" id="cd00130">
    <property type="entry name" value="PAS"/>
    <property type="match status" value="1"/>
</dbReference>
<dbReference type="InterPro" id="IPR000014">
    <property type="entry name" value="PAS"/>
</dbReference>
<feature type="coiled-coil region" evidence="1">
    <location>
        <begin position="244"/>
        <end position="285"/>
    </location>
</feature>
<proteinExistence type="predicted"/>
<dbReference type="InterPro" id="IPR035965">
    <property type="entry name" value="PAS-like_dom_sf"/>
</dbReference>
<evidence type="ECO:0000259" key="2">
    <source>
        <dbReference type="SMART" id="SM00065"/>
    </source>
</evidence>
<dbReference type="SMART" id="SM00091">
    <property type="entry name" value="PAS"/>
    <property type="match status" value="2"/>
</dbReference>
<protein>
    <submittedName>
        <fullName evidence="4">PAS domain-containing protein</fullName>
    </submittedName>
</protein>